<dbReference type="CDD" id="cd11033">
    <property type="entry name" value="CYP142-like"/>
    <property type="match status" value="1"/>
</dbReference>
<dbReference type="InterPro" id="IPR002397">
    <property type="entry name" value="Cyt_P450_B"/>
</dbReference>
<dbReference type="AlphaFoldDB" id="A0A1Y5PDU1"/>
<dbReference type="Pfam" id="PF00067">
    <property type="entry name" value="p450"/>
    <property type="match status" value="1"/>
</dbReference>
<name>A0A1Y5PDU1_9MYCO</name>
<keyword evidence="3" id="KW-0349">Heme</keyword>
<evidence type="ECO:0000256" key="2">
    <source>
        <dbReference type="ARBA" id="ARBA00010617"/>
    </source>
</evidence>
<evidence type="ECO:0000256" key="1">
    <source>
        <dbReference type="ARBA" id="ARBA00001971"/>
    </source>
</evidence>
<organism evidence="8">
    <name type="scientific">uncultured Mycobacterium sp</name>
    <dbReference type="NCBI Taxonomy" id="171292"/>
    <lineage>
        <taxon>Bacteria</taxon>
        <taxon>Bacillati</taxon>
        <taxon>Actinomycetota</taxon>
        <taxon>Actinomycetes</taxon>
        <taxon>Mycobacteriales</taxon>
        <taxon>Mycobacteriaceae</taxon>
        <taxon>Mycobacterium</taxon>
        <taxon>environmental samples</taxon>
    </lineage>
</organism>
<dbReference type="GO" id="GO:0006707">
    <property type="term" value="P:cholesterol catabolic process"/>
    <property type="evidence" value="ECO:0007669"/>
    <property type="project" value="TreeGrafter"/>
</dbReference>
<dbReference type="PANTHER" id="PTHR46696">
    <property type="entry name" value="P450, PUTATIVE (EUROFUNG)-RELATED"/>
    <property type="match status" value="1"/>
</dbReference>
<dbReference type="EMBL" id="FLQS01000031">
    <property type="protein sequence ID" value="SBS76842.1"/>
    <property type="molecule type" value="Genomic_DNA"/>
</dbReference>
<evidence type="ECO:0000256" key="4">
    <source>
        <dbReference type="ARBA" id="ARBA00022723"/>
    </source>
</evidence>
<keyword evidence="4" id="KW-0479">Metal-binding</keyword>
<dbReference type="InterPro" id="IPR036396">
    <property type="entry name" value="Cyt_P450_sf"/>
</dbReference>
<comment type="similarity">
    <text evidence="2">Belongs to the cytochrome P450 family.</text>
</comment>
<proteinExistence type="inferred from homology"/>
<evidence type="ECO:0000256" key="3">
    <source>
        <dbReference type="ARBA" id="ARBA00022617"/>
    </source>
</evidence>
<evidence type="ECO:0000256" key="5">
    <source>
        <dbReference type="ARBA" id="ARBA00023002"/>
    </source>
</evidence>
<dbReference type="InterPro" id="IPR001128">
    <property type="entry name" value="Cyt_P450"/>
</dbReference>
<keyword evidence="6" id="KW-0408">Iron</keyword>
<keyword evidence="7" id="KW-0503">Monooxygenase</keyword>
<protein>
    <recommendedName>
        <fullName evidence="9">Cytochrome P450</fullName>
    </recommendedName>
</protein>
<accession>A0A1Y5PDU1</accession>
<dbReference type="Gene3D" id="1.10.630.10">
    <property type="entry name" value="Cytochrome P450"/>
    <property type="match status" value="1"/>
</dbReference>
<dbReference type="PANTHER" id="PTHR46696:SF4">
    <property type="entry name" value="BIOTIN BIOSYNTHESIS CYTOCHROME P450"/>
    <property type="match status" value="1"/>
</dbReference>
<sequence length="467" mass="51893">MTPSVRSGGKQTLLEGFRYPPSASTLKANANHACTGGTMHIDGLLPATSDNKPDYCDIEVSSKAFWARPAAGMEEVFARLRAEQPVSWQRPIEGAVVPDPDDPGFWAVVRHADIKRVSHDNQTFVSGQGVFFDRLPPAFLEMALSFLAMDPPRHDQLRRLVSKAFTPRQIKRIEDKIELAAKQIIDEIASDPSGEIEFMEACASRLPVRMFCEMFGVPQHLEEATVKHVIGSVSWADEEYLAGRSAAEVQLESIAGLHQVAQEIIEMRRKEPGDDIISSMTQAEIDGQQLTDFEIASFFCLLSGAATDTTKTTLGHAVRALSLFPEQRAWLLEDFDARIGTAIEEFIRWATPLLTFSRTAVVETELGGQKIMPGDKVVMIYLAGNFDSEVFERPHMFDLSRSPNPHVSFGGGGIHYCLGANLARSMLRAEARELFMRIPEFETGEPDLLGTNFIHGIKRLPFRFTPQ</sequence>
<dbReference type="GO" id="GO:0036199">
    <property type="term" value="F:cholest-4-en-3-one 26-monooxygenase activity"/>
    <property type="evidence" value="ECO:0007669"/>
    <property type="project" value="TreeGrafter"/>
</dbReference>
<dbReference type="GO" id="GO:0020037">
    <property type="term" value="F:heme binding"/>
    <property type="evidence" value="ECO:0007669"/>
    <property type="project" value="InterPro"/>
</dbReference>
<reference evidence="8" key="1">
    <citation type="submission" date="2016-03" db="EMBL/GenBank/DDBJ databases">
        <authorList>
            <person name="Ploux O."/>
        </authorList>
    </citation>
    <scope>NUCLEOTIDE SEQUENCE</scope>
    <source>
        <strain evidence="8">UC10</strain>
    </source>
</reference>
<keyword evidence="5" id="KW-0560">Oxidoreductase</keyword>
<dbReference type="SUPFAM" id="SSF48264">
    <property type="entry name" value="Cytochrome P450"/>
    <property type="match status" value="1"/>
</dbReference>
<dbReference type="GO" id="GO:0008395">
    <property type="term" value="F:steroid hydroxylase activity"/>
    <property type="evidence" value="ECO:0007669"/>
    <property type="project" value="TreeGrafter"/>
</dbReference>
<evidence type="ECO:0000313" key="8">
    <source>
        <dbReference type="EMBL" id="SBS76842.1"/>
    </source>
</evidence>
<evidence type="ECO:0008006" key="9">
    <source>
        <dbReference type="Google" id="ProtNLM"/>
    </source>
</evidence>
<evidence type="ECO:0000256" key="6">
    <source>
        <dbReference type="ARBA" id="ARBA00023004"/>
    </source>
</evidence>
<comment type="cofactor">
    <cofactor evidence="1">
        <name>heme</name>
        <dbReference type="ChEBI" id="CHEBI:30413"/>
    </cofactor>
</comment>
<dbReference type="PRINTS" id="PR00359">
    <property type="entry name" value="BP450"/>
</dbReference>
<dbReference type="GO" id="GO:0005506">
    <property type="term" value="F:iron ion binding"/>
    <property type="evidence" value="ECO:0007669"/>
    <property type="project" value="InterPro"/>
</dbReference>
<evidence type="ECO:0000256" key="7">
    <source>
        <dbReference type="ARBA" id="ARBA00023033"/>
    </source>
</evidence>
<gene>
    <name evidence="8" type="ORF">MHPYR_370043</name>
</gene>